<dbReference type="GO" id="GO:0005829">
    <property type="term" value="C:cytosol"/>
    <property type="evidence" value="ECO:0007669"/>
    <property type="project" value="TreeGrafter"/>
</dbReference>
<dbReference type="GO" id="GO:0005524">
    <property type="term" value="F:ATP binding"/>
    <property type="evidence" value="ECO:0007669"/>
    <property type="project" value="InterPro"/>
</dbReference>
<dbReference type="InterPro" id="IPR043129">
    <property type="entry name" value="ATPase_NBD"/>
</dbReference>
<dbReference type="PANTHER" id="PTHR12280:SF34">
    <property type="entry name" value="PANTOTHENATE KINASE 1"/>
    <property type="match status" value="1"/>
</dbReference>
<dbReference type="SUPFAM" id="SSF53067">
    <property type="entry name" value="Actin-like ATPase domain"/>
    <property type="match status" value="1"/>
</dbReference>
<dbReference type="Pfam" id="PF03630">
    <property type="entry name" value="Fumble"/>
    <property type="match status" value="1"/>
</dbReference>
<dbReference type="InterPro" id="IPR004567">
    <property type="entry name" value="Type_II_PanK"/>
</dbReference>
<comment type="caution">
    <text evidence="1">The sequence shown here is derived from an EMBL/GenBank/DDBJ whole genome shotgun (WGS) entry which is preliminary data.</text>
</comment>
<name>S8EH36_9LAMI</name>
<dbReference type="EMBL" id="AUSU01001029">
    <property type="protein sequence ID" value="EPS71982.1"/>
    <property type="molecule type" value="Genomic_DNA"/>
</dbReference>
<dbReference type="Gene3D" id="6.10.10.60">
    <property type="match status" value="1"/>
</dbReference>
<dbReference type="GO" id="GO:0005634">
    <property type="term" value="C:nucleus"/>
    <property type="evidence" value="ECO:0007669"/>
    <property type="project" value="TreeGrafter"/>
</dbReference>
<dbReference type="GO" id="GO:0004594">
    <property type="term" value="F:pantothenate kinase activity"/>
    <property type="evidence" value="ECO:0007669"/>
    <property type="project" value="TreeGrafter"/>
</dbReference>
<sequence>AGKELNSSEKIVIKATGGGAFKFANLFMEKLGISLEQVDEVDSLVAGADFALKAWHREAFTYMNGEKEYILLDPQNLYPYLLVNIGTGVSITKVDSENTSQLVSGSSIGGGTFVGLGKLLTKCKSFNELLEQSHQGNTRAIDMLVEDIYGELEYSKLRFPRNALACSFGQAIHQNKELEDYRSEDIALSLLRMISYNIAQLAFMNAVLYGVKRIFFGGSFIHSNEYAMVKISEGIHDWSGGEAKATFLSHEGVLGALGAFL</sequence>
<dbReference type="PANTHER" id="PTHR12280">
    <property type="entry name" value="PANTOTHENATE KINASE"/>
    <property type="match status" value="1"/>
</dbReference>
<dbReference type="Gene3D" id="3.30.420.40">
    <property type="match status" value="1"/>
</dbReference>
<dbReference type="Proteomes" id="UP000015453">
    <property type="component" value="Unassembled WGS sequence"/>
</dbReference>
<gene>
    <name evidence="1" type="ORF">M569_02779</name>
</gene>
<reference evidence="1 2" key="1">
    <citation type="journal article" date="2013" name="BMC Genomics">
        <title>The miniature genome of a carnivorous plant Genlisea aurea contains a low number of genes and short non-coding sequences.</title>
        <authorList>
            <person name="Leushkin E.V."/>
            <person name="Sutormin R.A."/>
            <person name="Nabieva E.R."/>
            <person name="Penin A.A."/>
            <person name="Kondrashov A.S."/>
            <person name="Logacheva M.D."/>
        </authorList>
    </citation>
    <scope>NUCLEOTIDE SEQUENCE [LARGE SCALE GENOMIC DNA]</scope>
</reference>
<evidence type="ECO:0000313" key="1">
    <source>
        <dbReference type="EMBL" id="EPS71982.1"/>
    </source>
</evidence>
<accession>S8EH36</accession>
<dbReference type="OrthoDB" id="498611at2759"/>
<protein>
    <submittedName>
        <fullName evidence="1">Pantothenate kinase family protein-like protein</fullName>
    </submittedName>
</protein>
<dbReference type="NCBIfam" id="TIGR00555">
    <property type="entry name" value="panK_eukar"/>
    <property type="match status" value="1"/>
</dbReference>
<feature type="non-terminal residue" evidence="1">
    <location>
        <position position="261"/>
    </location>
</feature>
<dbReference type="GO" id="GO:0015937">
    <property type="term" value="P:coenzyme A biosynthetic process"/>
    <property type="evidence" value="ECO:0007669"/>
    <property type="project" value="InterPro"/>
</dbReference>
<evidence type="ECO:0000313" key="2">
    <source>
        <dbReference type="Proteomes" id="UP000015453"/>
    </source>
</evidence>
<proteinExistence type="predicted"/>
<organism evidence="1 2">
    <name type="scientific">Genlisea aurea</name>
    <dbReference type="NCBI Taxonomy" id="192259"/>
    <lineage>
        <taxon>Eukaryota</taxon>
        <taxon>Viridiplantae</taxon>
        <taxon>Streptophyta</taxon>
        <taxon>Embryophyta</taxon>
        <taxon>Tracheophyta</taxon>
        <taxon>Spermatophyta</taxon>
        <taxon>Magnoliopsida</taxon>
        <taxon>eudicotyledons</taxon>
        <taxon>Gunneridae</taxon>
        <taxon>Pentapetalae</taxon>
        <taxon>asterids</taxon>
        <taxon>lamiids</taxon>
        <taxon>Lamiales</taxon>
        <taxon>Lentibulariaceae</taxon>
        <taxon>Genlisea</taxon>
    </lineage>
</organism>
<keyword evidence="1" id="KW-0808">Transferase</keyword>
<keyword evidence="1" id="KW-0418">Kinase</keyword>
<feature type="non-terminal residue" evidence="1">
    <location>
        <position position="1"/>
    </location>
</feature>
<dbReference type="AlphaFoldDB" id="S8EH36"/>
<keyword evidence="2" id="KW-1185">Reference proteome</keyword>